<evidence type="ECO:0000256" key="1">
    <source>
        <dbReference type="ARBA" id="ARBA00023242"/>
    </source>
</evidence>
<evidence type="ECO:0000259" key="3">
    <source>
        <dbReference type="Pfam" id="PF04082"/>
    </source>
</evidence>
<dbReference type="Proteomes" id="UP000235371">
    <property type="component" value="Unassembled WGS sequence"/>
</dbReference>
<protein>
    <recommendedName>
        <fullName evidence="3">Xylanolytic transcriptional activator regulatory domain-containing protein</fullName>
    </recommendedName>
</protein>
<dbReference type="OrthoDB" id="2123952at2759"/>
<dbReference type="PANTHER" id="PTHR46910:SF18">
    <property type="entry name" value="ZN(II)2CYS6 TRANSCRIPTION FACTOR (EUROFUNG)"/>
    <property type="match status" value="1"/>
</dbReference>
<dbReference type="Pfam" id="PF04082">
    <property type="entry name" value="Fungal_trans"/>
    <property type="match status" value="1"/>
</dbReference>
<dbReference type="EMBL" id="KZ613913">
    <property type="protein sequence ID" value="PMD50201.1"/>
    <property type="molecule type" value="Genomic_DNA"/>
</dbReference>
<feature type="region of interest" description="Disordered" evidence="2">
    <location>
        <begin position="488"/>
        <end position="516"/>
    </location>
</feature>
<dbReference type="GeneID" id="36592225"/>
<feature type="domain" description="Xylanolytic transcriptional activator regulatory" evidence="3">
    <location>
        <begin position="3"/>
        <end position="231"/>
    </location>
</feature>
<evidence type="ECO:0000313" key="4">
    <source>
        <dbReference type="EMBL" id="PMD50201.1"/>
    </source>
</evidence>
<sequence>MWCRYPLFHRPSLLRRLEAREYLTNQSFSAVILGLCALAAARARDGALYSHGWNPEYFKTPLAEVYFTAADEVMRRGVSKMMALGEGLDWMRACALLALYGIQIGEEGIAHQYLGMYHSLVSIDGLQDEKNWPKHIGIVETELRRRLFWSMYCLEVYCSAVWGRINRCREAQSQVAYASEIEDEDFSDAGYNHPSSHMIPQQSITNPNSWLHGWNFVTELYRILEHAMDDFYQRTSSRVGPVSLGDLFGNGIPHQSHALNRVMSMYSDLPPMFKEPQEISQNGKQQSSLDKNVGFQSTNITATLHHIRIILTSPAEETVDQKYAIARDLLDGLTKTPACYLRAMSSPLLLQIAAIASIISSPMKRPYSESEVEITNLVSHLAVGFTDRLSAETRLWSQLHVLGNSWYRAAQLQGESTHAAGTPSTLTFVSPPPLRLRRVAGLNIDPSLQGSGVTDGGVGAAGFEANVYESVSQGMGVNGIEIDRAAAEENNQSGAPQELSGGFKFDPSQGIEQFEE</sequence>
<dbReference type="InterPro" id="IPR007219">
    <property type="entry name" value="XnlR_reg_dom"/>
</dbReference>
<evidence type="ECO:0000256" key="2">
    <source>
        <dbReference type="SAM" id="MobiDB-lite"/>
    </source>
</evidence>
<reference evidence="4 5" key="1">
    <citation type="submission" date="2016-04" db="EMBL/GenBank/DDBJ databases">
        <title>A degradative enzymes factory behind the ericoid mycorrhizal symbiosis.</title>
        <authorList>
            <consortium name="DOE Joint Genome Institute"/>
            <person name="Martino E."/>
            <person name="Morin E."/>
            <person name="Grelet G."/>
            <person name="Kuo A."/>
            <person name="Kohler A."/>
            <person name="Daghino S."/>
            <person name="Barry K."/>
            <person name="Choi C."/>
            <person name="Cichocki N."/>
            <person name="Clum A."/>
            <person name="Copeland A."/>
            <person name="Hainaut M."/>
            <person name="Haridas S."/>
            <person name="Labutti K."/>
            <person name="Lindquist E."/>
            <person name="Lipzen A."/>
            <person name="Khouja H.-R."/>
            <person name="Murat C."/>
            <person name="Ohm R."/>
            <person name="Olson A."/>
            <person name="Spatafora J."/>
            <person name="Veneault-Fourrey C."/>
            <person name="Henrissat B."/>
            <person name="Grigoriev I."/>
            <person name="Martin F."/>
            <person name="Perotto S."/>
        </authorList>
    </citation>
    <scope>NUCLEOTIDE SEQUENCE [LARGE SCALE GENOMIC DNA]</scope>
    <source>
        <strain evidence="4 5">E</strain>
    </source>
</reference>
<dbReference type="InterPro" id="IPR050987">
    <property type="entry name" value="AtrR-like"/>
</dbReference>
<accession>A0A2J6SHE9</accession>
<dbReference type="GO" id="GO:0003677">
    <property type="term" value="F:DNA binding"/>
    <property type="evidence" value="ECO:0007669"/>
    <property type="project" value="InterPro"/>
</dbReference>
<dbReference type="PANTHER" id="PTHR46910">
    <property type="entry name" value="TRANSCRIPTION FACTOR PDR1"/>
    <property type="match status" value="1"/>
</dbReference>
<dbReference type="CDD" id="cd12148">
    <property type="entry name" value="fungal_TF_MHR"/>
    <property type="match status" value="1"/>
</dbReference>
<dbReference type="RefSeq" id="XP_024727105.1">
    <property type="nucleotide sequence ID" value="XM_024884148.1"/>
</dbReference>
<name>A0A2J6SHE9_9HELO</name>
<keyword evidence="5" id="KW-1185">Reference proteome</keyword>
<dbReference type="AlphaFoldDB" id="A0A2J6SHE9"/>
<dbReference type="GO" id="GO:0006351">
    <property type="term" value="P:DNA-templated transcription"/>
    <property type="evidence" value="ECO:0007669"/>
    <property type="project" value="InterPro"/>
</dbReference>
<proteinExistence type="predicted"/>
<gene>
    <name evidence="4" type="ORF">K444DRAFT_637605</name>
</gene>
<keyword evidence="1" id="KW-0539">Nucleus</keyword>
<dbReference type="GO" id="GO:0008270">
    <property type="term" value="F:zinc ion binding"/>
    <property type="evidence" value="ECO:0007669"/>
    <property type="project" value="InterPro"/>
</dbReference>
<organism evidence="4 5">
    <name type="scientific">Hyaloscypha bicolor E</name>
    <dbReference type="NCBI Taxonomy" id="1095630"/>
    <lineage>
        <taxon>Eukaryota</taxon>
        <taxon>Fungi</taxon>
        <taxon>Dikarya</taxon>
        <taxon>Ascomycota</taxon>
        <taxon>Pezizomycotina</taxon>
        <taxon>Leotiomycetes</taxon>
        <taxon>Helotiales</taxon>
        <taxon>Hyaloscyphaceae</taxon>
        <taxon>Hyaloscypha</taxon>
        <taxon>Hyaloscypha bicolor</taxon>
    </lineage>
</organism>
<evidence type="ECO:0000313" key="5">
    <source>
        <dbReference type="Proteomes" id="UP000235371"/>
    </source>
</evidence>
<dbReference type="InParanoid" id="A0A2J6SHE9"/>
<dbReference type="GO" id="GO:0003700">
    <property type="term" value="F:DNA-binding transcription factor activity"/>
    <property type="evidence" value="ECO:0007669"/>
    <property type="project" value="InterPro"/>
</dbReference>